<comment type="caution">
    <text evidence="2">The sequence shown here is derived from an EMBL/GenBank/DDBJ whole genome shotgun (WGS) entry which is preliminary data.</text>
</comment>
<dbReference type="Pfam" id="PF26353">
    <property type="entry name" value="YhfM"/>
    <property type="match status" value="1"/>
</dbReference>
<dbReference type="Proteomes" id="UP000076501">
    <property type="component" value="Unassembled WGS sequence"/>
</dbReference>
<reference evidence="2 3" key="1">
    <citation type="submission" date="2015-09" db="EMBL/GenBank/DDBJ databases">
        <title>Bacillus cereus food isolates.</title>
        <authorList>
            <person name="Boekhorst J."/>
        </authorList>
    </citation>
    <scope>NUCLEOTIDE SEQUENCE [LARGE SCALE GENOMIC DNA]</scope>
    <source>
        <strain evidence="2 3">B4082</strain>
    </source>
</reference>
<protein>
    <recommendedName>
        <fullName evidence="1">YhfM-like domain-containing protein</fullName>
    </recommendedName>
</protein>
<dbReference type="EMBL" id="LJKA01000050">
    <property type="protein sequence ID" value="KZD32572.1"/>
    <property type="molecule type" value="Genomic_DNA"/>
</dbReference>
<dbReference type="PATRIC" id="fig|1396.539.peg.3106"/>
<proteinExistence type="predicted"/>
<dbReference type="PROSITE" id="PS51257">
    <property type="entry name" value="PROKAR_LIPOPROTEIN"/>
    <property type="match status" value="1"/>
</dbReference>
<sequence length="155" mass="17743">MKLIGIDLQLKGGGKRMKKQIFFLLCFVLTITGCNSSNIENVKEHNISKVSISTFNGFGGLNENYFLNVEDKQIISGINNMFSDMKKQKRKGEIPQYDILITYENSDTKGIHLYLGDEGERSVIMYIGHEDTAYYTSEDMTKQLRKIIVKKEKTL</sequence>
<evidence type="ECO:0000259" key="1">
    <source>
        <dbReference type="Pfam" id="PF26353"/>
    </source>
</evidence>
<name>A0A164E6Q3_BACCE</name>
<evidence type="ECO:0000313" key="3">
    <source>
        <dbReference type="Proteomes" id="UP000076501"/>
    </source>
</evidence>
<gene>
    <name evidence="2" type="ORF">B4082_3423</name>
</gene>
<evidence type="ECO:0000313" key="2">
    <source>
        <dbReference type="EMBL" id="KZD32572.1"/>
    </source>
</evidence>
<accession>A0A164E6Q3</accession>
<dbReference type="AlphaFoldDB" id="A0A164E6Q3"/>
<dbReference type="InterPro" id="IPR058780">
    <property type="entry name" value="YhfM-like_dom"/>
</dbReference>
<feature type="domain" description="YhfM-like" evidence="1">
    <location>
        <begin position="67"/>
        <end position="152"/>
    </location>
</feature>
<organism evidence="2 3">
    <name type="scientific">Bacillus cereus</name>
    <dbReference type="NCBI Taxonomy" id="1396"/>
    <lineage>
        <taxon>Bacteria</taxon>
        <taxon>Bacillati</taxon>
        <taxon>Bacillota</taxon>
        <taxon>Bacilli</taxon>
        <taxon>Bacillales</taxon>
        <taxon>Bacillaceae</taxon>
        <taxon>Bacillus</taxon>
        <taxon>Bacillus cereus group</taxon>
    </lineage>
</organism>